<protein>
    <submittedName>
        <fullName evidence="3">Uncharacterized protein</fullName>
    </submittedName>
</protein>
<keyword evidence="1" id="KW-0326">Glycosidase</keyword>
<proteinExistence type="predicted"/>
<evidence type="ECO:0000256" key="1">
    <source>
        <dbReference type="ARBA" id="ARBA00023295"/>
    </source>
</evidence>
<dbReference type="InterPro" id="IPR036116">
    <property type="entry name" value="FN3_sf"/>
</dbReference>
<gene>
    <name evidence="3" type="ORF">MCEL_18630</name>
</gene>
<keyword evidence="2" id="KW-0119">Carbohydrate metabolism</keyword>
<organism evidence="3 4">
    <name type="scientific">Mycolicibacterium celeriflavum</name>
    <name type="common">Mycobacterium celeriflavum</name>
    <dbReference type="NCBI Taxonomy" id="1249101"/>
    <lineage>
        <taxon>Bacteria</taxon>
        <taxon>Bacillati</taxon>
        <taxon>Actinomycetota</taxon>
        <taxon>Actinomycetes</taxon>
        <taxon>Mycobacteriales</taxon>
        <taxon>Mycobacteriaceae</taxon>
        <taxon>Mycolicibacterium</taxon>
    </lineage>
</organism>
<keyword evidence="2" id="KW-0624">Polysaccharide degradation</keyword>
<dbReference type="AlphaFoldDB" id="A0A1X0BWE7"/>
<dbReference type="InterPro" id="IPR003961">
    <property type="entry name" value="FN3_dom"/>
</dbReference>
<dbReference type="Proteomes" id="UP000466431">
    <property type="component" value="Chromosome"/>
</dbReference>
<dbReference type="KEGG" id="mcee:MCEL_18630"/>
<sequence length="351" mass="35926">MAEWLVLALLVPAIVVPVVLLFGFAGCDQVFGLDRLDAPQPAPIIESATGKSLSTITLTWAIDQTATSIEFERTRVDAPGELYKFTVPASPPSHDDSAGLNPATTYEYTARAVFADGDRSEASAPVRASTLTPPAFDAVGAGNTGAGTANVTTTWSHTASGDSSAVVVGLRWSHTGGFFPPSGTPTRTATYGGTLMTSLGVVGLNNAALTDINGTFVYHEFFGLLSPPTGEQPVSISVARPGAGSITVEGCSASYSAVSAFGSISANFGTEPGTSLSQNVISAMSERVVQMFTTASGPITNYNQTLRFGGVANGIGFVIGDAPGAASVPFTATRADSVDYAGLAVRLTPIS</sequence>
<dbReference type="EMBL" id="AP022591">
    <property type="protein sequence ID" value="BBY43568.1"/>
    <property type="molecule type" value="Genomic_DNA"/>
</dbReference>
<evidence type="ECO:0000313" key="4">
    <source>
        <dbReference type="Proteomes" id="UP000466431"/>
    </source>
</evidence>
<reference evidence="3 4" key="1">
    <citation type="journal article" date="2019" name="Emerg. Microbes Infect.">
        <title>Comprehensive subspecies identification of 175 nontuberculous mycobacteria species based on 7547 genomic profiles.</title>
        <authorList>
            <person name="Matsumoto Y."/>
            <person name="Kinjo T."/>
            <person name="Motooka D."/>
            <person name="Nabeya D."/>
            <person name="Jung N."/>
            <person name="Uechi K."/>
            <person name="Horii T."/>
            <person name="Iida T."/>
            <person name="Fujita J."/>
            <person name="Nakamura S."/>
        </authorList>
    </citation>
    <scope>NUCLEOTIDE SEQUENCE [LARGE SCALE GENOMIC DNA]</scope>
    <source>
        <strain evidence="3 4">JCM 18439</strain>
    </source>
</reference>
<dbReference type="GO" id="GO:0000272">
    <property type="term" value="P:polysaccharide catabolic process"/>
    <property type="evidence" value="ECO:0007669"/>
    <property type="project" value="UniProtKB-KW"/>
</dbReference>
<dbReference type="OrthoDB" id="33861at2"/>
<dbReference type="SUPFAM" id="SSF49265">
    <property type="entry name" value="Fibronectin type III"/>
    <property type="match status" value="1"/>
</dbReference>
<dbReference type="Gene3D" id="2.60.40.10">
    <property type="entry name" value="Immunoglobulins"/>
    <property type="match status" value="1"/>
</dbReference>
<accession>A0A1X0BWE7</accession>
<dbReference type="GO" id="GO:0016798">
    <property type="term" value="F:hydrolase activity, acting on glycosyl bonds"/>
    <property type="evidence" value="ECO:0007669"/>
    <property type="project" value="UniProtKB-KW"/>
</dbReference>
<keyword evidence="4" id="KW-1185">Reference proteome</keyword>
<dbReference type="InterPro" id="IPR013783">
    <property type="entry name" value="Ig-like_fold"/>
</dbReference>
<evidence type="ECO:0000256" key="2">
    <source>
        <dbReference type="ARBA" id="ARBA00023326"/>
    </source>
</evidence>
<keyword evidence="1" id="KW-0378">Hydrolase</keyword>
<evidence type="ECO:0000313" key="3">
    <source>
        <dbReference type="EMBL" id="BBY43568.1"/>
    </source>
</evidence>
<dbReference type="RefSeq" id="WP_083002144.1">
    <property type="nucleotide sequence ID" value="NZ_AP022591.1"/>
</dbReference>
<name>A0A1X0BWE7_MYCCF</name>
<dbReference type="PROSITE" id="PS50853">
    <property type="entry name" value="FN3"/>
    <property type="match status" value="1"/>
</dbReference>
<dbReference type="STRING" id="1249101.BST21_11310"/>